<sequence>MSKNNFENKTFVKIQILQKDMAHALSGLRLWRVESFRRAMSLLNFLIMANTPQLKMIGFARPRSGQTGVAGGKPARRAVRNPRWGNTHNAQHPAGVQQTGCPEAN</sequence>
<evidence type="ECO:0000313" key="2">
    <source>
        <dbReference type="EMBL" id="KAA6303084.1"/>
    </source>
</evidence>
<accession>A0A5M8P3X3</accession>
<feature type="compositionally biased region" description="Polar residues" evidence="1">
    <location>
        <begin position="84"/>
        <end position="105"/>
    </location>
</feature>
<dbReference type="EMBL" id="SNRX01000003">
    <property type="protein sequence ID" value="KAA6303084.1"/>
    <property type="molecule type" value="Genomic_DNA"/>
</dbReference>
<evidence type="ECO:0000313" key="3">
    <source>
        <dbReference type="Proteomes" id="UP000324575"/>
    </source>
</evidence>
<protein>
    <submittedName>
        <fullName evidence="2">Uncharacterized protein</fullName>
    </submittedName>
</protein>
<gene>
    <name evidence="2" type="ORF">EZS26_000687</name>
</gene>
<proteinExistence type="predicted"/>
<dbReference type="Proteomes" id="UP000324575">
    <property type="component" value="Unassembled WGS sequence"/>
</dbReference>
<organism evidence="2 3">
    <name type="scientific">Candidatus Ordinivivax streblomastigis</name>
    <dbReference type="NCBI Taxonomy" id="2540710"/>
    <lineage>
        <taxon>Bacteria</taxon>
        <taxon>Pseudomonadati</taxon>
        <taxon>Bacteroidota</taxon>
        <taxon>Bacteroidia</taxon>
        <taxon>Bacteroidales</taxon>
        <taxon>Candidatus Ordinivivax</taxon>
    </lineage>
</organism>
<dbReference type="AlphaFoldDB" id="A0A5M8P3X3"/>
<name>A0A5M8P3X3_9BACT</name>
<evidence type="ECO:0000256" key="1">
    <source>
        <dbReference type="SAM" id="MobiDB-lite"/>
    </source>
</evidence>
<feature type="region of interest" description="Disordered" evidence="1">
    <location>
        <begin position="62"/>
        <end position="105"/>
    </location>
</feature>
<comment type="caution">
    <text evidence="2">The sequence shown here is derived from an EMBL/GenBank/DDBJ whole genome shotgun (WGS) entry which is preliminary data.</text>
</comment>
<reference evidence="2 3" key="1">
    <citation type="submission" date="2019-03" db="EMBL/GenBank/DDBJ databases">
        <title>Single cell metagenomics reveals metabolic interactions within the superorganism composed of flagellate Streblomastix strix and complex community of Bacteroidetes bacteria on its surface.</title>
        <authorList>
            <person name="Treitli S.C."/>
            <person name="Kolisko M."/>
            <person name="Husnik F."/>
            <person name="Keeling P."/>
            <person name="Hampl V."/>
        </authorList>
    </citation>
    <scope>NUCLEOTIDE SEQUENCE [LARGE SCALE GENOMIC DNA]</scope>
    <source>
        <strain evidence="2">St1</strain>
    </source>
</reference>